<reference evidence="3 4" key="1">
    <citation type="journal article" date="2023" name="Antonie Van Leeuwenhoek">
        <title>Mesoterricola silvestris gen. nov., sp. nov., Mesoterricola sediminis sp. nov., Geothrix oryzae sp. nov., Geothrix edaphica sp. nov., Geothrix rubra sp. nov., and Geothrix limicola sp. nov., six novel members of Acidobacteriota isolated from soils.</title>
        <authorList>
            <person name="Itoh H."/>
            <person name="Sugisawa Y."/>
            <person name="Mise K."/>
            <person name="Xu Z."/>
            <person name="Kuniyasu M."/>
            <person name="Ushijima N."/>
            <person name="Kawano K."/>
            <person name="Kobayashi E."/>
            <person name="Shiratori Y."/>
            <person name="Masuda Y."/>
            <person name="Senoo K."/>
        </authorList>
    </citation>
    <scope>NUCLEOTIDE SEQUENCE [LARGE SCALE GENOMIC DNA]</scope>
    <source>
        <strain evidence="3 4">Red803</strain>
    </source>
</reference>
<feature type="region of interest" description="Disordered" evidence="1">
    <location>
        <begin position="682"/>
        <end position="702"/>
    </location>
</feature>
<dbReference type="SMART" id="SM00671">
    <property type="entry name" value="SEL1"/>
    <property type="match status" value="2"/>
</dbReference>
<dbReference type="Proteomes" id="UP001165089">
    <property type="component" value="Unassembled WGS sequence"/>
</dbReference>
<feature type="compositionally biased region" description="Low complexity" evidence="1">
    <location>
        <begin position="687"/>
        <end position="702"/>
    </location>
</feature>
<dbReference type="InterPro" id="IPR006597">
    <property type="entry name" value="Sel1-like"/>
</dbReference>
<sequence length="702" mass="77897">MPAPQFQAEAPATRIQLGEIPPPRTPSTRMQDPLPTAPPADLPLDEGAGGPRRPSRLAPIKAMVKEAYFDPARAFQDSVDWPRFRKAQVALFLVSLVMPFFALLALGFVLGVIYLTGASLYSATSPSPIYQLMLYPLVFVLARGYWIAYLALPLGLFLVGWLWSVPTAWLLSRIAGGSHIDFRKALSILAMLGAMLAPFTMFPFLRLLALGVILWHISRRMEDTFDIGFWRLVGRGGPLLLCAAFLYGAFERSVESYFPGGEDLKANLYAFVNQKKMLEWPTFQAKVYVSPNERLFDDLSDFNTRLREQAVVKAMAILKNGSETPDFRFRIANRMAENGQAEAYPYLSRYYAEGQGTPADPAAALNWMQRFTDANPGNLDAGLERAHLLLRNGRRLDGKRYLVGMAKGQITQVPRIAEFIQKEGLGRSDRTFNFEVLNLYQQGNTSSTVGMYPGGPGQPRYVYETQTKQESLRKTLYQNDRDQSLWFYRALVAEYASGTAGAEVYGESTSELAQAELDRKAKEGDPVAMDILADRYARDGDILAARRLWVSATQALDTDNRFANVAYYMKLAGSYDPAESTQAPDVQQATKYYLAALLVSTWHGRSRPVGRGSLERLHPGKVPDPLGQPFLDLCLKHDIPEAWFMMGDRCLNGDFPGVPKNAVKAQDCFRKARALGYQSPQLSRQLAATSGPGASPRGASAG</sequence>
<keyword evidence="2" id="KW-1133">Transmembrane helix</keyword>
<proteinExistence type="predicted"/>
<dbReference type="Gene3D" id="1.25.40.10">
    <property type="entry name" value="Tetratricopeptide repeat domain"/>
    <property type="match status" value="2"/>
</dbReference>
<evidence type="ECO:0000256" key="1">
    <source>
        <dbReference type="SAM" id="MobiDB-lite"/>
    </source>
</evidence>
<feature type="region of interest" description="Disordered" evidence="1">
    <location>
        <begin position="1"/>
        <end position="55"/>
    </location>
</feature>
<dbReference type="Pfam" id="PF08238">
    <property type="entry name" value="Sel1"/>
    <property type="match status" value="2"/>
</dbReference>
<dbReference type="RefSeq" id="WP_285723374.1">
    <property type="nucleotide sequence ID" value="NZ_BSDD01000001.1"/>
</dbReference>
<evidence type="ECO:0000313" key="3">
    <source>
        <dbReference type="EMBL" id="GLH69377.1"/>
    </source>
</evidence>
<keyword evidence="4" id="KW-1185">Reference proteome</keyword>
<evidence type="ECO:0000313" key="4">
    <source>
        <dbReference type="Proteomes" id="UP001165089"/>
    </source>
</evidence>
<feature type="transmembrane region" description="Helical" evidence="2">
    <location>
        <begin position="229"/>
        <end position="250"/>
    </location>
</feature>
<gene>
    <name evidence="3" type="ORF">GETHPA_09100</name>
</gene>
<keyword evidence="2" id="KW-0472">Membrane</keyword>
<keyword evidence="2" id="KW-0812">Transmembrane</keyword>
<evidence type="ECO:0008006" key="5">
    <source>
        <dbReference type="Google" id="ProtNLM"/>
    </source>
</evidence>
<name>A0ABQ5Q447_9BACT</name>
<feature type="transmembrane region" description="Helical" evidence="2">
    <location>
        <begin position="188"/>
        <end position="217"/>
    </location>
</feature>
<evidence type="ECO:0000256" key="2">
    <source>
        <dbReference type="SAM" id="Phobius"/>
    </source>
</evidence>
<feature type="transmembrane region" description="Helical" evidence="2">
    <location>
        <begin position="129"/>
        <end position="148"/>
    </location>
</feature>
<protein>
    <recommendedName>
        <fullName evidence="5">Sel1 repeat family protein</fullName>
    </recommendedName>
</protein>
<dbReference type="SUPFAM" id="SSF81901">
    <property type="entry name" value="HCP-like"/>
    <property type="match status" value="2"/>
</dbReference>
<comment type="caution">
    <text evidence="3">The sequence shown here is derived from an EMBL/GenBank/DDBJ whole genome shotgun (WGS) entry which is preliminary data.</text>
</comment>
<accession>A0ABQ5Q447</accession>
<organism evidence="3 4">
    <name type="scientific">Geothrix rubra</name>
    <dbReference type="NCBI Taxonomy" id="2927977"/>
    <lineage>
        <taxon>Bacteria</taxon>
        <taxon>Pseudomonadati</taxon>
        <taxon>Acidobacteriota</taxon>
        <taxon>Holophagae</taxon>
        <taxon>Holophagales</taxon>
        <taxon>Holophagaceae</taxon>
        <taxon>Geothrix</taxon>
    </lineage>
</organism>
<dbReference type="EMBL" id="BSDD01000001">
    <property type="protein sequence ID" value="GLH69377.1"/>
    <property type="molecule type" value="Genomic_DNA"/>
</dbReference>
<feature type="transmembrane region" description="Helical" evidence="2">
    <location>
        <begin position="155"/>
        <end position="176"/>
    </location>
</feature>
<dbReference type="InterPro" id="IPR011990">
    <property type="entry name" value="TPR-like_helical_dom_sf"/>
</dbReference>
<feature type="transmembrane region" description="Helical" evidence="2">
    <location>
        <begin position="89"/>
        <end position="117"/>
    </location>
</feature>